<dbReference type="PANTHER" id="PTHR11014">
    <property type="entry name" value="PEPTIDASE M20 FAMILY MEMBER"/>
    <property type="match status" value="1"/>
</dbReference>
<evidence type="ECO:0000259" key="3">
    <source>
        <dbReference type="Pfam" id="PF07687"/>
    </source>
</evidence>
<dbReference type="Pfam" id="PF07687">
    <property type="entry name" value="M20_dimer"/>
    <property type="match status" value="1"/>
</dbReference>
<dbReference type="InterPro" id="IPR017439">
    <property type="entry name" value="Amidohydrolase"/>
</dbReference>
<dbReference type="AlphaFoldDB" id="A0A2M9G7D2"/>
<dbReference type="PANTHER" id="PTHR11014:SF63">
    <property type="entry name" value="METALLOPEPTIDASE, PUTATIVE (AFU_ORTHOLOGUE AFUA_6G09600)-RELATED"/>
    <property type="match status" value="1"/>
</dbReference>
<dbReference type="Gene3D" id="3.40.630.10">
    <property type="entry name" value="Zn peptidases"/>
    <property type="match status" value="1"/>
</dbReference>
<gene>
    <name evidence="4" type="ORF">CVT23_00735</name>
</gene>
<dbReference type="Pfam" id="PF01546">
    <property type="entry name" value="Peptidase_M20"/>
    <property type="match status" value="1"/>
</dbReference>
<reference evidence="4 5" key="1">
    <citation type="submission" date="2017-11" db="EMBL/GenBank/DDBJ databases">
        <title>Draft genome sequence of Rhizobiales bacterium SY3-13.</title>
        <authorList>
            <person name="Sun C."/>
        </authorList>
    </citation>
    <scope>NUCLEOTIDE SEQUENCE [LARGE SCALE GENOMIC DNA]</scope>
    <source>
        <strain evidence="4 5">SY3-13</strain>
    </source>
</reference>
<name>A0A2M9G7D2_9PROT</name>
<dbReference type="OrthoDB" id="9777385at2"/>
<dbReference type="InterPro" id="IPR002933">
    <property type="entry name" value="Peptidase_M20"/>
</dbReference>
<accession>A0A2M9G7D2</accession>
<dbReference type="EMBL" id="PHIG01000004">
    <property type="protein sequence ID" value="PJK31614.1"/>
    <property type="molecule type" value="Genomic_DNA"/>
</dbReference>
<keyword evidence="5" id="KW-1185">Reference proteome</keyword>
<dbReference type="GO" id="GO:0050118">
    <property type="term" value="F:N-acetyldiaminopimelate deacetylase activity"/>
    <property type="evidence" value="ECO:0007669"/>
    <property type="project" value="UniProtKB-ARBA"/>
</dbReference>
<feature type="binding site" evidence="2">
    <location>
        <position position="101"/>
    </location>
    <ligand>
        <name>Mn(2+)</name>
        <dbReference type="ChEBI" id="CHEBI:29035"/>
        <label>2</label>
    </ligand>
</feature>
<dbReference type="GO" id="GO:0046872">
    <property type="term" value="F:metal ion binding"/>
    <property type="evidence" value="ECO:0007669"/>
    <property type="project" value="UniProtKB-KW"/>
</dbReference>
<keyword evidence="1 4" id="KW-0378">Hydrolase</keyword>
<feature type="binding site" evidence="2">
    <location>
        <position position="361"/>
    </location>
    <ligand>
        <name>Mn(2+)</name>
        <dbReference type="ChEBI" id="CHEBI:29035"/>
        <label>2</label>
    </ligand>
</feature>
<dbReference type="GO" id="GO:0019877">
    <property type="term" value="P:diaminopimelate biosynthetic process"/>
    <property type="evidence" value="ECO:0007669"/>
    <property type="project" value="UniProtKB-ARBA"/>
</dbReference>
<evidence type="ECO:0000256" key="2">
    <source>
        <dbReference type="PIRSR" id="PIRSR005962-1"/>
    </source>
</evidence>
<dbReference type="PIRSF" id="PIRSF005962">
    <property type="entry name" value="Pept_M20D_amidohydro"/>
    <property type="match status" value="1"/>
</dbReference>
<comment type="caution">
    <text evidence="4">The sequence shown here is derived from an EMBL/GenBank/DDBJ whole genome shotgun (WGS) entry which is preliminary data.</text>
</comment>
<feature type="domain" description="Peptidase M20 dimerisation" evidence="3">
    <location>
        <begin position="186"/>
        <end position="275"/>
    </location>
</feature>
<keyword evidence="2" id="KW-0479">Metal-binding</keyword>
<evidence type="ECO:0000313" key="4">
    <source>
        <dbReference type="EMBL" id="PJK31614.1"/>
    </source>
</evidence>
<dbReference type="NCBIfam" id="TIGR01891">
    <property type="entry name" value="amidohydrolases"/>
    <property type="match status" value="1"/>
</dbReference>
<dbReference type="CDD" id="cd05666">
    <property type="entry name" value="M20_Acy1-like"/>
    <property type="match status" value="1"/>
</dbReference>
<evidence type="ECO:0000313" key="5">
    <source>
        <dbReference type="Proteomes" id="UP000229498"/>
    </source>
</evidence>
<keyword evidence="2" id="KW-0464">Manganese</keyword>
<sequence>MSLIDELKRIQPEMTEWRRDIHRHPETAFEEDRTADKVAGLLEEFGLQVHRGLAKTGVVGTLKAGTGNRAIGLRADMDALDLQELNEFDHRSVNDGKMHACGHDGHTAMLLGAARHLSANPDFDGTVHFIFQPAEENLAGGRVMVQDGLFERFPVEAVYGMHNWPGLPVGKFAACVGPMMASADFFELKLTGRGGHGAFPHLSRDPVLAAAHIITAWQSIVSRNTDPMKAAVISATQIESGFTGNVIPETAVIRGTTRTFDAGVQDMVEERMGALARSLAEGFGMRADFRYDRRYAPTVNSPEEFGHAMAAARALVGEANVNDHLTPVMGAEDFGWMLRERPGCYVFVGNGEGQQGGCEVHNPNYDFNDDTLPVGAAYWSQLVRMQLPADRAAG</sequence>
<dbReference type="SUPFAM" id="SSF53187">
    <property type="entry name" value="Zn-dependent exopeptidases"/>
    <property type="match status" value="1"/>
</dbReference>
<comment type="cofactor">
    <cofactor evidence="2">
        <name>Mn(2+)</name>
        <dbReference type="ChEBI" id="CHEBI:29035"/>
    </cofactor>
    <text evidence="2">The Mn(2+) ion enhances activity.</text>
</comment>
<dbReference type="InterPro" id="IPR011650">
    <property type="entry name" value="Peptidase_M20_dimer"/>
</dbReference>
<protein>
    <submittedName>
        <fullName evidence="4">Amidohydrolase</fullName>
    </submittedName>
</protein>
<feature type="binding site" evidence="2">
    <location>
        <position position="103"/>
    </location>
    <ligand>
        <name>Mn(2+)</name>
        <dbReference type="ChEBI" id="CHEBI:29035"/>
        <label>2</label>
    </ligand>
</feature>
<dbReference type="FunFam" id="3.30.70.360:FF:000001">
    <property type="entry name" value="N-acetyldiaminopimelate deacetylase"/>
    <property type="match status" value="1"/>
</dbReference>
<feature type="binding site" evidence="2">
    <location>
        <position position="136"/>
    </location>
    <ligand>
        <name>Mn(2+)</name>
        <dbReference type="ChEBI" id="CHEBI:29035"/>
        <label>2</label>
    </ligand>
</feature>
<feature type="binding site" evidence="2">
    <location>
        <position position="162"/>
    </location>
    <ligand>
        <name>Mn(2+)</name>
        <dbReference type="ChEBI" id="CHEBI:29035"/>
        <label>2</label>
    </ligand>
</feature>
<dbReference type="InterPro" id="IPR036264">
    <property type="entry name" value="Bact_exopeptidase_dim_dom"/>
</dbReference>
<proteinExistence type="predicted"/>
<dbReference type="Proteomes" id="UP000229498">
    <property type="component" value="Unassembled WGS sequence"/>
</dbReference>
<evidence type="ECO:0000256" key="1">
    <source>
        <dbReference type="ARBA" id="ARBA00022801"/>
    </source>
</evidence>
<organism evidence="4 5">
    <name type="scientific">Minwuia thermotolerans</name>
    <dbReference type="NCBI Taxonomy" id="2056226"/>
    <lineage>
        <taxon>Bacteria</taxon>
        <taxon>Pseudomonadati</taxon>
        <taxon>Pseudomonadota</taxon>
        <taxon>Alphaproteobacteria</taxon>
        <taxon>Minwuiales</taxon>
        <taxon>Minwuiaceae</taxon>
        <taxon>Minwuia</taxon>
    </lineage>
</organism>
<dbReference type="Gene3D" id="3.30.70.360">
    <property type="match status" value="1"/>
</dbReference>
<dbReference type="RefSeq" id="WP_109794439.1">
    <property type="nucleotide sequence ID" value="NZ_PHIG01000004.1"/>
</dbReference>
<dbReference type="SUPFAM" id="SSF55031">
    <property type="entry name" value="Bacterial exopeptidase dimerisation domain"/>
    <property type="match status" value="1"/>
</dbReference>